<reference evidence="2" key="1">
    <citation type="submission" date="2018-10" db="EMBL/GenBank/DDBJ databases">
        <title>Effector identification in a new, highly contiguous assembly of the strawberry crown rot pathogen Phytophthora cactorum.</title>
        <authorList>
            <person name="Armitage A.D."/>
            <person name="Nellist C.F."/>
            <person name="Bates H."/>
            <person name="Vickerstaff R.J."/>
            <person name="Harrison R.J."/>
        </authorList>
    </citation>
    <scope>NUCLEOTIDE SEQUENCE</scope>
    <source>
        <strain evidence="2">15-7</strain>
    </source>
</reference>
<evidence type="ECO:0000256" key="1">
    <source>
        <dbReference type="SAM" id="MobiDB-lite"/>
    </source>
</evidence>
<name>A0A8T0ZY31_9STRA</name>
<dbReference type="AlphaFoldDB" id="A0A8T0ZY31"/>
<evidence type="ECO:0000313" key="3">
    <source>
        <dbReference type="Proteomes" id="UP000735874"/>
    </source>
</evidence>
<evidence type="ECO:0000313" key="2">
    <source>
        <dbReference type="EMBL" id="KAG2867056.1"/>
    </source>
</evidence>
<organism evidence="2 3">
    <name type="scientific">Phytophthora cactorum</name>
    <dbReference type="NCBI Taxonomy" id="29920"/>
    <lineage>
        <taxon>Eukaryota</taxon>
        <taxon>Sar</taxon>
        <taxon>Stramenopiles</taxon>
        <taxon>Oomycota</taxon>
        <taxon>Peronosporomycetes</taxon>
        <taxon>Peronosporales</taxon>
        <taxon>Peronosporaceae</taxon>
        <taxon>Phytophthora</taxon>
    </lineage>
</organism>
<dbReference type="Proteomes" id="UP000735874">
    <property type="component" value="Unassembled WGS sequence"/>
</dbReference>
<proteinExistence type="predicted"/>
<gene>
    <name evidence="2" type="ORF">PC113_g2292</name>
</gene>
<dbReference type="EMBL" id="RCMG01000031">
    <property type="protein sequence ID" value="KAG2867056.1"/>
    <property type="molecule type" value="Genomic_DNA"/>
</dbReference>
<protein>
    <submittedName>
        <fullName evidence="2">Uncharacterized protein</fullName>
    </submittedName>
</protein>
<comment type="caution">
    <text evidence="2">The sequence shown here is derived from an EMBL/GenBank/DDBJ whole genome shotgun (WGS) entry which is preliminary data.</text>
</comment>
<accession>A0A8T0ZY31</accession>
<feature type="region of interest" description="Disordered" evidence="1">
    <location>
        <begin position="1"/>
        <end position="31"/>
    </location>
</feature>
<sequence length="73" mass="8387">MGQKLSAKFDDSTASTEALDSDEQRVTRNRSRRLKNCHIKNQYLKLLKGTALAVWCCALRRARMALRRQFGSD</sequence>